<dbReference type="EMBL" id="JAAMPU010000106">
    <property type="protein sequence ID" value="NMH28505.1"/>
    <property type="molecule type" value="Genomic_DNA"/>
</dbReference>
<accession>A0A972FVR3</accession>
<name>A0A972FVR3_9FLAO</name>
<reference evidence="2" key="1">
    <citation type="submission" date="2020-02" db="EMBL/GenBank/DDBJ databases">
        <title>Flavobacterium sp. genome.</title>
        <authorList>
            <person name="Jung H.S."/>
            <person name="Baek J.H."/>
            <person name="Jeon C.O."/>
        </authorList>
    </citation>
    <scope>NUCLEOTIDE SEQUENCE</scope>
    <source>
        <strain evidence="2">SE-s28</strain>
    </source>
</reference>
<dbReference type="RefSeq" id="WP_169527617.1">
    <property type="nucleotide sequence ID" value="NZ_JAAMPU010000106.1"/>
</dbReference>
<evidence type="ECO:0000313" key="3">
    <source>
        <dbReference type="Proteomes" id="UP000712080"/>
    </source>
</evidence>
<sequence>MKEIKLFIGLILFLIALFFLINQKNDQEREKEENINKHRFITVGKLKKKGRHHTDYVYYYDGKKYIGTVKSPMVGKSQQHKYFYVSLSTVNPELSRIDLSGQIIDTAQIHSSGFREKTMTEILNDTMSAIND</sequence>
<comment type="caution">
    <text evidence="2">The sequence shown here is derived from an EMBL/GenBank/DDBJ whole genome shotgun (WGS) entry which is preliminary data.</text>
</comment>
<proteinExistence type="predicted"/>
<protein>
    <submittedName>
        <fullName evidence="2">Uncharacterized protein</fullName>
    </submittedName>
</protein>
<keyword evidence="3" id="KW-1185">Reference proteome</keyword>
<evidence type="ECO:0000313" key="2">
    <source>
        <dbReference type="EMBL" id="NMH28505.1"/>
    </source>
</evidence>
<dbReference type="Proteomes" id="UP000712080">
    <property type="component" value="Unassembled WGS sequence"/>
</dbReference>
<dbReference type="AlphaFoldDB" id="A0A972FVR3"/>
<organism evidence="2 3">
    <name type="scientific">Flavobacterium silvaticum</name>
    <dbReference type="NCBI Taxonomy" id="1852020"/>
    <lineage>
        <taxon>Bacteria</taxon>
        <taxon>Pseudomonadati</taxon>
        <taxon>Bacteroidota</taxon>
        <taxon>Flavobacteriia</taxon>
        <taxon>Flavobacteriales</taxon>
        <taxon>Flavobacteriaceae</taxon>
        <taxon>Flavobacterium</taxon>
    </lineage>
</organism>
<evidence type="ECO:0000256" key="1">
    <source>
        <dbReference type="SAM" id="Phobius"/>
    </source>
</evidence>
<gene>
    <name evidence="2" type="ORF">G6047_10725</name>
</gene>
<keyword evidence="1" id="KW-0472">Membrane</keyword>
<keyword evidence="1" id="KW-0812">Transmembrane</keyword>
<feature type="transmembrane region" description="Helical" evidence="1">
    <location>
        <begin position="6"/>
        <end position="22"/>
    </location>
</feature>
<keyword evidence="1" id="KW-1133">Transmembrane helix</keyword>